<dbReference type="Proteomes" id="UP001149860">
    <property type="component" value="Chromosome"/>
</dbReference>
<keyword evidence="2" id="KW-1185">Reference proteome</keyword>
<gene>
    <name evidence="1" type="ORF">O0236_007345</name>
</gene>
<dbReference type="EMBL" id="CP168151">
    <property type="protein sequence ID" value="XFD39244.1"/>
    <property type="molecule type" value="Genomic_DNA"/>
</dbReference>
<organism evidence="1 2">
    <name type="scientific">Lentilactobacillus terminaliae</name>
    <dbReference type="NCBI Taxonomy" id="3003483"/>
    <lineage>
        <taxon>Bacteria</taxon>
        <taxon>Bacillati</taxon>
        <taxon>Bacillota</taxon>
        <taxon>Bacilli</taxon>
        <taxon>Lactobacillales</taxon>
        <taxon>Lactobacillaceae</taxon>
        <taxon>Lentilactobacillus</taxon>
    </lineage>
</organism>
<evidence type="ECO:0000313" key="2">
    <source>
        <dbReference type="Proteomes" id="UP001149860"/>
    </source>
</evidence>
<sequence>MDDHIYLVYINGSDADGWEEQWTDWVTVYGSFTDLKLAQAFVDESEMDLSIKKIPLNPKKLNRQEDPLMESYHYESLYDDPMDI</sequence>
<proteinExistence type="predicted"/>
<accession>A0ACD5DDJ8</accession>
<reference evidence="1" key="1">
    <citation type="submission" date="2024-08" db="EMBL/GenBank/DDBJ databases">
        <title>Lentilactobacillus sp. nov., isolated from tree bark.</title>
        <authorList>
            <person name="Phuengjayaem S."/>
            <person name="Tanasupawat S."/>
        </authorList>
    </citation>
    <scope>NUCLEOTIDE SEQUENCE</scope>
    <source>
        <strain evidence="1">SPB1-3</strain>
    </source>
</reference>
<protein>
    <submittedName>
        <fullName evidence="1">Uncharacterized protein</fullName>
    </submittedName>
</protein>
<evidence type="ECO:0000313" key="1">
    <source>
        <dbReference type="EMBL" id="XFD39244.1"/>
    </source>
</evidence>
<name>A0ACD5DDJ8_9LACO</name>